<keyword evidence="3" id="KW-0223">Dioxygenase</keyword>
<evidence type="ECO:0000256" key="2">
    <source>
        <dbReference type="ARBA" id="ARBA00022723"/>
    </source>
</evidence>
<name>A0A9Q0JBE7_9ROSI</name>
<dbReference type="Proteomes" id="UP001141552">
    <property type="component" value="Unassembled WGS sequence"/>
</dbReference>
<proteinExistence type="inferred from homology"/>
<evidence type="ECO:0000259" key="8">
    <source>
        <dbReference type="PROSITE" id="PS51471"/>
    </source>
</evidence>
<evidence type="ECO:0000313" key="9">
    <source>
        <dbReference type="EMBL" id="KAJ4835319.1"/>
    </source>
</evidence>
<organism evidence="9 10">
    <name type="scientific">Turnera subulata</name>
    <dbReference type="NCBI Taxonomy" id="218843"/>
    <lineage>
        <taxon>Eukaryota</taxon>
        <taxon>Viridiplantae</taxon>
        <taxon>Streptophyta</taxon>
        <taxon>Embryophyta</taxon>
        <taxon>Tracheophyta</taxon>
        <taxon>Spermatophyta</taxon>
        <taxon>Magnoliopsida</taxon>
        <taxon>eudicotyledons</taxon>
        <taxon>Gunneridae</taxon>
        <taxon>Pentapetalae</taxon>
        <taxon>rosids</taxon>
        <taxon>fabids</taxon>
        <taxon>Malpighiales</taxon>
        <taxon>Passifloraceae</taxon>
        <taxon>Turnera</taxon>
    </lineage>
</organism>
<evidence type="ECO:0000256" key="7">
    <source>
        <dbReference type="RuleBase" id="RU003682"/>
    </source>
</evidence>
<dbReference type="PANTHER" id="PTHR47990">
    <property type="entry name" value="2-OXOGLUTARATE (2OG) AND FE(II)-DEPENDENT OXYGENASE SUPERFAMILY PROTEIN-RELATED"/>
    <property type="match status" value="1"/>
</dbReference>
<evidence type="ECO:0000256" key="6">
    <source>
        <dbReference type="ARBA" id="ARBA00057022"/>
    </source>
</evidence>
<dbReference type="InterPro" id="IPR044861">
    <property type="entry name" value="IPNS-like_FE2OG_OXY"/>
</dbReference>
<evidence type="ECO:0000256" key="5">
    <source>
        <dbReference type="ARBA" id="ARBA00023004"/>
    </source>
</evidence>
<gene>
    <name evidence="9" type="ORF">Tsubulata_942121</name>
</gene>
<evidence type="ECO:0000256" key="1">
    <source>
        <dbReference type="ARBA" id="ARBA00008056"/>
    </source>
</evidence>
<accession>A0A9Q0JBE7</accession>
<keyword evidence="10" id="KW-1185">Reference proteome</keyword>
<comment type="function">
    <text evidence="6">Probable 2-oxoglutarate-dependent dioxygenase that may be involved in glucosinolates biosynthesis. May play a role in the production of aliphatic glucosinolates.</text>
</comment>
<dbReference type="InterPro" id="IPR005123">
    <property type="entry name" value="Oxoglu/Fe-dep_dioxygenase_dom"/>
</dbReference>
<dbReference type="OrthoDB" id="288590at2759"/>
<dbReference type="GO" id="GO:0051213">
    <property type="term" value="F:dioxygenase activity"/>
    <property type="evidence" value="ECO:0007669"/>
    <property type="project" value="UniProtKB-KW"/>
</dbReference>
<dbReference type="EMBL" id="JAKUCV010004452">
    <property type="protein sequence ID" value="KAJ4835319.1"/>
    <property type="molecule type" value="Genomic_DNA"/>
</dbReference>
<evidence type="ECO:0000256" key="4">
    <source>
        <dbReference type="ARBA" id="ARBA00023002"/>
    </source>
</evidence>
<dbReference type="Gene3D" id="2.60.120.330">
    <property type="entry name" value="B-lactam Antibiotic, Isopenicillin N Synthase, Chain"/>
    <property type="match status" value="1"/>
</dbReference>
<keyword evidence="2 7" id="KW-0479">Metal-binding</keyword>
<evidence type="ECO:0000313" key="10">
    <source>
        <dbReference type="Proteomes" id="UP001141552"/>
    </source>
</evidence>
<dbReference type="InterPro" id="IPR027443">
    <property type="entry name" value="IPNS-like_sf"/>
</dbReference>
<dbReference type="Pfam" id="PF14226">
    <property type="entry name" value="DIOX_N"/>
    <property type="match status" value="1"/>
</dbReference>
<dbReference type="GO" id="GO:0046872">
    <property type="term" value="F:metal ion binding"/>
    <property type="evidence" value="ECO:0007669"/>
    <property type="project" value="UniProtKB-KW"/>
</dbReference>
<dbReference type="InterPro" id="IPR050231">
    <property type="entry name" value="Iron_ascorbate_oxido_reductase"/>
</dbReference>
<comment type="caution">
    <text evidence="9">The sequence shown here is derived from an EMBL/GenBank/DDBJ whole genome shotgun (WGS) entry which is preliminary data.</text>
</comment>
<dbReference type="FunFam" id="2.60.120.330:FF:000022">
    <property type="entry name" value="Probable 2-oxoglutarate-dependent dioxygenase AOP1.2"/>
    <property type="match status" value="1"/>
</dbReference>
<sequence>MGSLSVPPKLPVINFSKEDLKPGTSSWLSTAKEVLHALEEYGCFVAEYDKVPTKLHSSLFSSVKDLFDLPVETKQKNVSEIPFVGYSAAGMSMVAPLYQGMGFMGATIAEETQTFTNTMWPDGNDHFCETVQSFTKLVGELEQTVMRMVFERYGIDHYYESHKELTAYLFRMMKYKVPEKDEDNLGCHSHTDKYLLTILHQNHVTGLEVKTKDGQWIGFDNPSPSSFVVMAGESLLAWSNDRIYAPFHRVILGGSEPRYSVGLFGGHKGLIEVPKELIDDQHPLKFKPFDIPGMLRYFLTEEGQKQESTVKGYSGV</sequence>
<feature type="domain" description="Fe2OG dioxygenase" evidence="8">
    <location>
        <begin position="166"/>
        <end position="268"/>
    </location>
</feature>
<dbReference type="PROSITE" id="PS51471">
    <property type="entry name" value="FE2OG_OXY"/>
    <property type="match status" value="1"/>
</dbReference>
<reference evidence="9" key="2">
    <citation type="journal article" date="2023" name="Plants (Basel)">
        <title>Annotation of the Turnera subulata (Passifloraceae) Draft Genome Reveals the S-Locus Evolved after the Divergence of Turneroideae from Passifloroideae in a Stepwise Manner.</title>
        <authorList>
            <person name="Henning P.M."/>
            <person name="Roalson E.H."/>
            <person name="Mir W."/>
            <person name="McCubbin A.G."/>
            <person name="Shore J.S."/>
        </authorList>
    </citation>
    <scope>NUCLEOTIDE SEQUENCE</scope>
    <source>
        <strain evidence="9">F60SS</strain>
    </source>
</reference>
<dbReference type="SUPFAM" id="SSF51197">
    <property type="entry name" value="Clavaminate synthase-like"/>
    <property type="match status" value="1"/>
</dbReference>
<dbReference type="Pfam" id="PF03171">
    <property type="entry name" value="2OG-FeII_Oxy"/>
    <property type="match status" value="1"/>
</dbReference>
<comment type="similarity">
    <text evidence="1 7">Belongs to the iron/ascorbate-dependent oxidoreductase family.</text>
</comment>
<protein>
    <recommendedName>
        <fullName evidence="8">Fe2OG dioxygenase domain-containing protein</fullName>
    </recommendedName>
</protein>
<dbReference type="InterPro" id="IPR026992">
    <property type="entry name" value="DIOX_N"/>
</dbReference>
<dbReference type="AlphaFoldDB" id="A0A9Q0JBE7"/>
<evidence type="ECO:0000256" key="3">
    <source>
        <dbReference type="ARBA" id="ARBA00022964"/>
    </source>
</evidence>
<keyword evidence="4 7" id="KW-0560">Oxidoreductase</keyword>
<keyword evidence="5 7" id="KW-0408">Iron</keyword>
<reference evidence="9" key="1">
    <citation type="submission" date="2022-02" db="EMBL/GenBank/DDBJ databases">
        <authorList>
            <person name="Henning P.M."/>
            <person name="McCubbin A.G."/>
            <person name="Shore J.S."/>
        </authorList>
    </citation>
    <scope>NUCLEOTIDE SEQUENCE</scope>
    <source>
        <strain evidence="9">F60SS</strain>
        <tissue evidence="9">Leaves</tissue>
    </source>
</reference>